<dbReference type="RefSeq" id="XP_030995829.1">
    <property type="nucleotide sequence ID" value="XM_031139614.1"/>
</dbReference>
<protein>
    <submittedName>
        <fullName evidence="1">Uncharacterized protein</fullName>
    </submittedName>
</protein>
<dbReference type="EMBL" id="SKBQ01000002">
    <property type="protein sequence ID" value="TPX14118.1"/>
    <property type="molecule type" value="Genomic_DNA"/>
</dbReference>
<gene>
    <name evidence="1" type="ORF">E0L32_000512</name>
</gene>
<dbReference type="GeneID" id="41967959"/>
<dbReference type="OrthoDB" id="425354at2759"/>
<evidence type="ECO:0000313" key="2">
    <source>
        <dbReference type="Proteomes" id="UP000319257"/>
    </source>
</evidence>
<sequence>MAAPSEVSMQNLTGYWTLSKPLSGAFDPVFAIQGIPWVLRKVISLATLSLKASHEVDESGAKALVLTQIVSVAIAGLSEEKEVRVLDGREKFHSSALFGTSSAQSRMISLSTATGHDGKPFDPLLIQDFVNEGESGEENLLYDLIIHQTNGWVMEQIWGFGMVNNERRLIRTLGIKKGDKVAYTRAIYDWMGEDGKDGK</sequence>
<keyword evidence="2" id="KW-1185">Reference proteome</keyword>
<evidence type="ECO:0000313" key="1">
    <source>
        <dbReference type="EMBL" id="TPX14118.1"/>
    </source>
</evidence>
<organism evidence="1 2">
    <name type="scientific">Thyridium curvatum</name>
    <dbReference type="NCBI Taxonomy" id="1093900"/>
    <lineage>
        <taxon>Eukaryota</taxon>
        <taxon>Fungi</taxon>
        <taxon>Dikarya</taxon>
        <taxon>Ascomycota</taxon>
        <taxon>Pezizomycotina</taxon>
        <taxon>Sordariomycetes</taxon>
        <taxon>Sordariomycetidae</taxon>
        <taxon>Thyridiales</taxon>
        <taxon>Thyridiaceae</taxon>
        <taxon>Thyridium</taxon>
    </lineage>
</organism>
<comment type="caution">
    <text evidence="1">The sequence shown here is derived from an EMBL/GenBank/DDBJ whole genome shotgun (WGS) entry which is preliminary data.</text>
</comment>
<dbReference type="InParanoid" id="A0A507BBA4"/>
<dbReference type="PANTHER" id="PTHR38115:SF1">
    <property type="entry name" value="LIPOCALIN-LIKE DOMAIN-CONTAINING PROTEIN"/>
    <property type="match status" value="1"/>
</dbReference>
<dbReference type="AlphaFoldDB" id="A0A507BBA4"/>
<dbReference type="PANTHER" id="PTHR38115">
    <property type="entry name" value="LIPOCALIN-LIKE DOMAIN-CONTAINING PROTEIN"/>
    <property type="match status" value="1"/>
</dbReference>
<dbReference type="Proteomes" id="UP000319257">
    <property type="component" value="Unassembled WGS sequence"/>
</dbReference>
<reference evidence="1 2" key="1">
    <citation type="submission" date="2019-06" db="EMBL/GenBank/DDBJ databases">
        <title>Draft genome sequence of the filamentous fungus Phialemoniopsis curvata isolated from diesel fuel.</title>
        <authorList>
            <person name="Varaljay V.A."/>
            <person name="Lyon W.J."/>
            <person name="Crouch A.L."/>
            <person name="Drake C.E."/>
            <person name="Hollomon J.M."/>
            <person name="Nadeau L.J."/>
            <person name="Nunn H.S."/>
            <person name="Stevenson B.S."/>
            <person name="Bojanowski C.L."/>
            <person name="Crookes-Goodson W.J."/>
        </authorList>
    </citation>
    <scope>NUCLEOTIDE SEQUENCE [LARGE SCALE GENOMIC DNA]</scope>
    <source>
        <strain evidence="1 2">D216</strain>
    </source>
</reference>
<accession>A0A507BBA4</accession>
<name>A0A507BBA4_9PEZI</name>
<proteinExistence type="predicted"/>
<dbReference type="InterPro" id="IPR053037">
    <property type="entry name" value="Pericyclase_pydY-like"/>
</dbReference>